<keyword evidence="3 5" id="KW-1133">Transmembrane helix</keyword>
<sequence length="408" mass="43482">MAQTHTGKLQKILTIFLCFWVAFFEGFDLQAPGIAAKGIAATFGLDQVQMGYVFSLGVFGMLFGAFFGGRIADYLGQKKVLMLSIGIFGVFMSLTAIAPSIEVLYAARFFTGLGLGAAMPTMISVVGDEATEANRGKLNSLMYCGLPVGAIFVAGLAILLPEIQWQTLFLIGGLTPLALIPFMAMILKDKPKPVVVVQVSTEAVPGMVQVLFKNQQYKNTLPLWVGFFFTLMINYILISWLPNLLMEQGLQKQQAFMVMLVFQVGAVIGTLALGYLLDRLKLWQMAVIIYSGLFVALSLLFTTTSIPMLVLAGVMGGIFSTGGQSILYGISPIFYSGAGKVTGVGSAISLGRLGAMTGPLLTGKILALGLGTTGILMASLPAVVISAVAVTALSRYKSAHKLNPDLKK</sequence>
<feature type="domain" description="Major facilitator superfamily (MFS) profile" evidence="6">
    <location>
        <begin position="14"/>
        <end position="397"/>
    </location>
</feature>
<dbReference type="Gene3D" id="1.20.1250.20">
    <property type="entry name" value="MFS general substrate transporter like domains"/>
    <property type="match status" value="2"/>
</dbReference>
<evidence type="ECO:0000256" key="3">
    <source>
        <dbReference type="ARBA" id="ARBA00022989"/>
    </source>
</evidence>
<evidence type="ECO:0000313" key="8">
    <source>
        <dbReference type="Proteomes" id="UP000532147"/>
    </source>
</evidence>
<dbReference type="PANTHER" id="PTHR23508">
    <property type="entry name" value="CARBOXYLIC ACID TRANSPORTER PROTEIN HOMOLOG"/>
    <property type="match status" value="1"/>
</dbReference>
<keyword evidence="4 5" id="KW-0472">Membrane</keyword>
<dbReference type="PROSITE" id="PS50850">
    <property type="entry name" value="MFS"/>
    <property type="match status" value="1"/>
</dbReference>
<accession>A0A8E4F9H1</accession>
<proteinExistence type="predicted"/>
<dbReference type="SUPFAM" id="SSF103473">
    <property type="entry name" value="MFS general substrate transporter"/>
    <property type="match status" value="1"/>
</dbReference>
<evidence type="ECO:0000256" key="2">
    <source>
        <dbReference type="ARBA" id="ARBA00022692"/>
    </source>
</evidence>
<dbReference type="AlphaFoldDB" id="A0A8E4F9H1"/>
<dbReference type="Proteomes" id="UP000532147">
    <property type="component" value="Unassembled WGS sequence"/>
</dbReference>
<feature type="transmembrane region" description="Helical" evidence="5">
    <location>
        <begin position="105"/>
        <end position="126"/>
    </location>
</feature>
<reference evidence="7 8" key="1">
    <citation type="submission" date="2020-04" db="EMBL/GenBank/DDBJ databases">
        <title>Acinetobacter Taxon 24.</title>
        <authorList>
            <person name="Nemec A."/>
            <person name="Radolfova-Krizova L."/>
            <person name="Higgins P.G."/>
            <person name="Spanelova P."/>
        </authorList>
    </citation>
    <scope>NUCLEOTIDE SEQUENCE [LARGE SCALE GENOMIC DNA]</scope>
    <source>
        <strain evidence="7 8">ANC 4280</strain>
    </source>
</reference>
<feature type="transmembrane region" description="Helical" evidence="5">
    <location>
        <begin position="255"/>
        <end position="276"/>
    </location>
</feature>
<dbReference type="EMBL" id="JABERH010000029">
    <property type="protein sequence ID" value="NNH39355.1"/>
    <property type="molecule type" value="Genomic_DNA"/>
</dbReference>
<feature type="transmembrane region" description="Helical" evidence="5">
    <location>
        <begin position="224"/>
        <end position="243"/>
    </location>
</feature>
<dbReference type="InterPro" id="IPR011701">
    <property type="entry name" value="MFS"/>
</dbReference>
<gene>
    <name evidence="7" type="primary">mhpT</name>
    <name evidence="7" type="ORF">HLH11_12065</name>
</gene>
<dbReference type="CDD" id="cd17365">
    <property type="entry name" value="MFS_PcaK_like"/>
    <property type="match status" value="1"/>
</dbReference>
<dbReference type="InterPro" id="IPR036259">
    <property type="entry name" value="MFS_trans_sf"/>
</dbReference>
<dbReference type="Pfam" id="PF07690">
    <property type="entry name" value="MFS_1"/>
    <property type="match status" value="1"/>
</dbReference>
<evidence type="ECO:0000256" key="1">
    <source>
        <dbReference type="ARBA" id="ARBA00004141"/>
    </source>
</evidence>
<evidence type="ECO:0000313" key="7">
    <source>
        <dbReference type="EMBL" id="NNH39355.1"/>
    </source>
</evidence>
<feature type="transmembrane region" description="Helical" evidence="5">
    <location>
        <begin position="365"/>
        <end position="393"/>
    </location>
</feature>
<feature type="transmembrane region" description="Helical" evidence="5">
    <location>
        <begin position="165"/>
        <end position="187"/>
    </location>
</feature>
<feature type="transmembrane region" description="Helical" evidence="5">
    <location>
        <begin position="282"/>
        <end position="301"/>
    </location>
</feature>
<name>A0A8E4F9H1_9GAMM</name>
<dbReference type="GO" id="GO:0046943">
    <property type="term" value="F:carboxylic acid transmembrane transporter activity"/>
    <property type="evidence" value="ECO:0007669"/>
    <property type="project" value="TreeGrafter"/>
</dbReference>
<dbReference type="PANTHER" id="PTHR23508:SF10">
    <property type="entry name" value="CARBOXYLIC ACID TRANSPORTER PROTEIN HOMOLOG"/>
    <property type="match status" value="1"/>
</dbReference>
<evidence type="ECO:0000256" key="5">
    <source>
        <dbReference type="SAM" id="Phobius"/>
    </source>
</evidence>
<organism evidence="7 8">
    <name type="scientific">Acinetobacter terrae</name>
    <dbReference type="NCBI Taxonomy" id="2731247"/>
    <lineage>
        <taxon>Bacteria</taxon>
        <taxon>Pseudomonadati</taxon>
        <taxon>Pseudomonadota</taxon>
        <taxon>Gammaproteobacteria</taxon>
        <taxon>Moraxellales</taxon>
        <taxon>Moraxellaceae</taxon>
        <taxon>Acinetobacter</taxon>
        <taxon>Acinetobacter Taxon 24</taxon>
    </lineage>
</organism>
<dbReference type="NCBIfam" id="NF008586">
    <property type="entry name" value="PRK11551.1"/>
    <property type="match status" value="1"/>
</dbReference>
<dbReference type="GO" id="GO:0005886">
    <property type="term" value="C:plasma membrane"/>
    <property type="evidence" value="ECO:0007669"/>
    <property type="project" value="TreeGrafter"/>
</dbReference>
<keyword evidence="2 5" id="KW-0812">Transmembrane</keyword>
<feature type="transmembrane region" description="Helical" evidence="5">
    <location>
        <begin position="50"/>
        <end position="68"/>
    </location>
</feature>
<comment type="subcellular location">
    <subcellularLocation>
        <location evidence="1">Membrane</location>
        <topology evidence="1">Multi-pass membrane protein</topology>
    </subcellularLocation>
</comment>
<evidence type="ECO:0000256" key="4">
    <source>
        <dbReference type="ARBA" id="ARBA00023136"/>
    </source>
</evidence>
<evidence type="ECO:0000259" key="6">
    <source>
        <dbReference type="PROSITE" id="PS50850"/>
    </source>
</evidence>
<dbReference type="RefSeq" id="WP_171534923.1">
    <property type="nucleotide sequence ID" value="NZ_JABERH010000029.1"/>
</dbReference>
<protein>
    <submittedName>
        <fullName evidence="7">3-(3-hydroxy-phenyl)propionate transporter MhpT</fullName>
    </submittedName>
</protein>
<feature type="transmembrane region" description="Helical" evidence="5">
    <location>
        <begin position="80"/>
        <end position="99"/>
    </location>
</feature>
<dbReference type="InterPro" id="IPR020846">
    <property type="entry name" value="MFS_dom"/>
</dbReference>
<comment type="caution">
    <text evidence="7">The sequence shown here is derived from an EMBL/GenBank/DDBJ whole genome shotgun (WGS) entry which is preliminary data.</text>
</comment>
<feature type="transmembrane region" description="Helical" evidence="5">
    <location>
        <begin position="138"/>
        <end position="159"/>
    </location>
</feature>